<comment type="caution">
    <text evidence="5">The sequence shown here is derived from an EMBL/GenBank/DDBJ whole genome shotgun (WGS) entry which is preliminary data.</text>
</comment>
<dbReference type="SUPFAM" id="SSF56300">
    <property type="entry name" value="Metallo-dependent phosphatases"/>
    <property type="match status" value="1"/>
</dbReference>
<dbReference type="InterPro" id="IPR008334">
    <property type="entry name" value="5'-Nucleotdase_C"/>
</dbReference>
<keyword evidence="1 2" id="KW-0732">Signal</keyword>
<dbReference type="GO" id="GO:0000166">
    <property type="term" value="F:nucleotide binding"/>
    <property type="evidence" value="ECO:0007669"/>
    <property type="project" value="UniProtKB-KW"/>
</dbReference>
<evidence type="ECO:0000259" key="3">
    <source>
        <dbReference type="Pfam" id="PF00149"/>
    </source>
</evidence>
<dbReference type="PANTHER" id="PTHR11575:SF24">
    <property type="entry name" value="5'-NUCLEOTIDASE"/>
    <property type="match status" value="1"/>
</dbReference>
<dbReference type="PRINTS" id="PR01607">
    <property type="entry name" value="APYRASEFAMLY"/>
</dbReference>
<gene>
    <name evidence="5" type="ORF">BA062_34320</name>
</gene>
<dbReference type="AlphaFoldDB" id="A0A318LHT8"/>
<dbReference type="EMBL" id="MASU01000018">
    <property type="protein sequence ID" value="PXY20081.1"/>
    <property type="molecule type" value="Genomic_DNA"/>
</dbReference>
<feature type="domain" description="Calcineurin-like phosphoesterase" evidence="3">
    <location>
        <begin position="50"/>
        <end position="304"/>
    </location>
</feature>
<dbReference type="InterPro" id="IPR004843">
    <property type="entry name" value="Calcineurin-like_PHP"/>
</dbReference>
<accession>A0A318LHT8</accession>
<organism evidence="5 6">
    <name type="scientific">Prauserella flavalba</name>
    <dbReference type="NCBI Taxonomy" id="1477506"/>
    <lineage>
        <taxon>Bacteria</taxon>
        <taxon>Bacillati</taxon>
        <taxon>Actinomycetota</taxon>
        <taxon>Actinomycetes</taxon>
        <taxon>Pseudonocardiales</taxon>
        <taxon>Pseudonocardiaceae</taxon>
        <taxon>Prauserella</taxon>
    </lineage>
</organism>
<feature type="chain" id="PRO_5016191025" evidence="2">
    <location>
        <begin position="37"/>
        <end position="600"/>
    </location>
</feature>
<dbReference type="InterPro" id="IPR006179">
    <property type="entry name" value="5_nucleotidase/apyrase"/>
</dbReference>
<protein>
    <submittedName>
        <fullName evidence="5">Bifunctional metallophosphatase/5'-nucleotidase</fullName>
    </submittedName>
</protein>
<dbReference type="Gene3D" id="3.90.780.10">
    <property type="entry name" value="5'-Nucleotidase, C-terminal domain"/>
    <property type="match status" value="1"/>
</dbReference>
<dbReference type="GO" id="GO:0008253">
    <property type="term" value="F:5'-nucleotidase activity"/>
    <property type="evidence" value="ECO:0007669"/>
    <property type="project" value="TreeGrafter"/>
</dbReference>
<evidence type="ECO:0000259" key="4">
    <source>
        <dbReference type="Pfam" id="PF02872"/>
    </source>
</evidence>
<dbReference type="InterPro" id="IPR036907">
    <property type="entry name" value="5'-Nucleotdase_C_sf"/>
</dbReference>
<evidence type="ECO:0000256" key="1">
    <source>
        <dbReference type="ARBA" id="ARBA00022729"/>
    </source>
</evidence>
<comment type="similarity">
    <text evidence="2">Belongs to the 5'-nucleotidase family.</text>
</comment>
<dbReference type="GO" id="GO:0030288">
    <property type="term" value="C:outer membrane-bounded periplasmic space"/>
    <property type="evidence" value="ECO:0007669"/>
    <property type="project" value="TreeGrafter"/>
</dbReference>
<name>A0A318LHT8_9PSEU</name>
<sequence>MVAHRERTASVPRLPRLTAALSAAVLLGTLTPAATAEPLAPTVPVQLLSITDFHGYFGEYTATVRPTAGAPAETVGGGAYLATHLDRLREGERNSILFSAGDDFSGWPDETEWFWNEPTVEYLNRIGLDFSTVGNHEMDRGIEFLRHMMGGTCEGRPDDDLCFTDSTGQRFRGADYEYYSANMVREHTAVPVVRPYHVEYVDAGGGRRLPVGFVHTTTSLTSSEQMSYTPRGIEYLPEAGAVNTYAKILRRQGVSAIVAVVHEGFSQRGGAGYNDCDSPSGPVVELNRQIDPAVDAIITGHWHAQVNCMLPDPAGNPRPVVEAGDAGKLINEIELRLDARTGEVVRELTRSVNHPNTRDVPPDPEILGMTAYWKKRLAERANTPVATVTEDLTRTRDAAGESSLYNLTADSFLWAARRDGRADLAMAMPDILRRDVTRAAAAGNQADADGRVLFSELAVGTVYDSGIGVGLVRGTVKGRQLDELIESQWQRAADGSVTFRPLALSGNVRYTYDLGKPVGSRVDAADVRIDGKPLRPGADYRIATLANNFFAKNSTPGFTALFTARNQDRSSFNGGDALWRYLEARSPVSAPEPGRMRPAP</sequence>
<dbReference type="Pfam" id="PF02872">
    <property type="entry name" value="5_nucleotid_C"/>
    <property type="match status" value="1"/>
</dbReference>
<dbReference type="GO" id="GO:0009166">
    <property type="term" value="P:nucleotide catabolic process"/>
    <property type="evidence" value="ECO:0007669"/>
    <property type="project" value="InterPro"/>
</dbReference>
<dbReference type="Gene3D" id="3.60.21.10">
    <property type="match status" value="1"/>
</dbReference>
<evidence type="ECO:0000313" key="6">
    <source>
        <dbReference type="Proteomes" id="UP000247892"/>
    </source>
</evidence>
<reference evidence="5 6" key="1">
    <citation type="submission" date="2016-07" db="EMBL/GenBank/DDBJ databases">
        <title>Draft genome sequence of Prauserella sp. YIM 121212, isolated from alkaline soil.</title>
        <authorList>
            <person name="Ruckert C."/>
            <person name="Albersmeier A."/>
            <person name="Jiang C.-L."/>
            <person name="Jiang Y."/>
            <person name="Kalinowski J."/>
            <person name="Schneider O."/>
            <person name="Winkler A."/>
            <person name="Zotchev S.B."/>
        </authorList>
    </citation>
    <scope>NUCLEOTIDE SEQUENCE [LARGE SCALE GENOMIC DNA]</scope>
    <source>
        <strain evidence="5 6">YIM 121212</strain>
    </source>
</reference>
<evidence type="ECO:0000256" key="2">
    <source>
        <dbReference type="RuleBase" id="RU362119"/>
    </source>
</evidence>
<dbReference type="Pfam" id="PF00149">
    <property type="entry name" value="Metallophos"/>
    <property type="match status" value="1"/>
</dbReference>
<feature type="signal peptide" evidence="2">
    <location>
        <begin position="1"/>
        <end position="36"/>
    </location>
</feature>
<feature type="domain" description="5'-Nucleotidase C-terminal" evidence="4">
    <location>
        <begin position="385"/>
        <end position="553"/>
    </location>
</feature>
<keyword evidence="2" id="KW-0547">Nucleotide-binding</keyword>
<dbReference type="InterPro" id="IPR029052">
    <property type="entry name" value="Metallo-depent_PP-like"/>
</dbReference>
<dbReference type="Proteomes" id="UP000247892">
    <property type="component" value="Unassembled WGS sequence"/>
</dbReference>
<dbReference type="PANTHER" id="PTHR11575">
    <property type="entry name" value="5'-NUCLEOTIDASE-RELATED"/>
    <property type="match status" value="1"/>
</dbReference>
<proteinExistence type="inferred from homology"/>
<evidence type="ECO:0000313" key="5">
    <source>
        <dbReference type="EMBL" id="PXY20081.1"/>
    </source>
</evidence>
<dbReference type="GO" id="GO:0008768">
    <property type="term" value="F:UDP-sugar diphosphatase activity"/>
    <property type="evidence" value="ECO:0007669"/>
    <property type="project" value="TreeGrafter"/>
</dbReference>
<keyword evidence="2" id="KW-0378">Hydrolase</keyword>
<keyword evidence="6" id="KW-1185">Reference proteome</keyword>
<dbReference type="SUPFAM" id="SSF55816">
    <property type="entry name" value="5'-nucleotidase (syn. UDP-sugar hydrolase), C-terminal domain"/>
    <property type="match status" value="1"/>
</dbReference>